<accession>A0A6N9HJ91</accession>
<keyword evidence="7" id="KW-1185">Reference proteome</keyword>
<dbReference type="PROSITE" id="PS00201">
    <property type="entry name" value="FLAVODOXIN"/>
    <property type="match status" value="1"/>
</dbReference>
<evidence type="ECO:0000259" key="5">
    <source>
        <dbReference type="PROSITE" id="PS50902"/>
    </source>
</evidence>
<keyword evidence="3" id="KW-0288">FMN</keyword>
<dbReference type="EMBL" id="WWCJ01000010">
    <property type="protein sequence ID" value="MYN03624.1"/>
    <property type="molecule type" value="Genomic_DNA"/>
</dbReference>
<feature type="domain" description="Flavodoxin-like" evidence="5">
    <location>
        <begin position="4"/>
        <end position="152"/>
    </location>
</feature>
<evidence type="ECO:0000256" key="4">
    <source>
        <dbReference type="ARBA" id="ARBA00029652"/>
    </source>
</evidence>
<comment type="cofactor">
    <cofactor evidence="1">
        <name>FMN</name>
        <dbReference type="ChEBI" id="CHEBI:58210"/>
    </cofactor>
</comment>
<organism evidence="6 7">
    <name type="scientific">Pseudoduganella guangdongensis</name>
    <dbReference type="NCBI Taxonomy" id="2692179"/>
    <lineage>
        <taxon>Bacteria</taxon>
        <taxon>Pseudomonadati</taxon>
        <taxon>Pseudomonadota</taxon>
        <taxon>Betaproteobacteria</taxon>
        <taxon>Burkholderiales</taxon>
        <taxon>Oxalobacteraceae</taxon>
        <taxon>Telluria group</taxon>
        <taxon>Pseudoduganella</taxon>
    </lineage>
</organism>
<evidence type="ECO:0000313" key="7">
    <source>
        <dbReference type="Proteomes" id="UP000448575"/>
    </source>
</evidence>
<dbReference type="InterPro" id="IPR005025">
    <property type="entry name" value="FMN_Rdtase-like_dom"/>
</dbReference>
<dbReference type="PROSITE" id="PS50902">
    <property type="entry name" value="FLAVODOXIN_LIKE"/>
    <property type="match status" value="1"/>
</dbReference>
<dbReference type="GO" id="GO:0003955">
    <property type="term" value="F:NAD(P)H dehydrogenase (quinone) activity"/>
    <property type="evidence" value="ECO:0007669"/>
    <property type="project" value="TreeGrafter"/>
</dbReference>
<evidence type="ECO:0000256" key="1">
    <source>
        <dbReference type="ARBA" id="ARBA00001917"/>
    </source>
</evidence>
<dbReference type="PANTHER" id="PTHR30546:SF23">
    <property type="entry name" value="FLAVOPROTEIN-LIKE PROTEIN YCP4-RELATED"/>
    <property type="match status" value="1"/>
</dbReference>
<dbReference type="Pfam" id="PF03358">
    <property type="entry name" value="FMN_red"/>
    <property type="match status" value="1"/>
</dbReference>
<dbReference type="SUPFAM" id="SSF52218">
    <property type="entry name" value="Flavoproteins"/>
    <property type="match status" value="1"/>
</dbReference>
<dbReference type="Gene3D" id="3.40.50.360">
    <property type="match status" value="1"/>
</dbReference>
<sequence>MKKIAIVYHSAHGHTAHIASHIAQGAARVAGIQVHVLQATELAAAPDALLQYDGLLLGSPTYLGGVSGVFKTFMDATGKLWRAQQLKGKLAGGFTVSSLPAGDKQSTLMSMFTFCMQHGMLWAGNAIIPEQQQGVPYEEAANRLGSWTGMMAQAGHGAPSDDFAAGDIRTALLFGQGFAETLLRLR</sequence>
<dbReference type="RefSeq" id="WP_161026588.1">
    <property type="nucleotide sequence ID" value="NZ_WWCJ01000010.1"/>
</dbReference>
<evidence type="ECO:0000313" key="6">
    <source>
        <dbReference type="EMBL" id="MYN03624.1"/>
    </source>
</evidence>
<proteinExistence type="predicted"/>
<dbReference type="GO" id="GO:0009055">
    <property type="term" value="F:electron transfer activity"/>
    <property type="evidence" value="ECO:0007669"/>
    <property type="project" value="InterPro"/>
</dbReference>
<dbReference type="Proteomes" id="UP000448575">
    <property type="component" value="Unassembled WGS sequence"/>
</dbReference>
<name>A0A6N9HJ91_9BURK</name>
<dbReference type="PANTHER" id="PTHR30546">
    <property type="entry name" value="FLAVODOXIN-RELATED PROTEIN WRBA-RELATED"/>
    <property type="match status" value="1"/>
</dbReference>
<dbReference type="InterPro" id="IPR029039">
    <property type="entry name" value="Flavoprotein-like_sf"/>
</dbReference>
<reference evidence="6 7" key="1">
    <citation type="submission" date="2019-12" db="EMBL/GenBank/DDBJ databases">
        <title>Novel species isolated from a subtropical stream in China.</title>
        <authorList>
            <person name="Lu H."/>
        </authorList>
    </citation>
    <scope>NUCLEOTIDE SEQUENCE [LARGE SCALE GENOMIC DNA]</scope>
    <source>
        <strain evidence="6 7">DS3</strain>
    </source>
</reference>
<evidence type="ECO:0000256" key="2">
    <source>
        <dbReference type="ARBA" id="ARBA00022630"/>
    </source>
</evidence>
<dbReference type="AlphaFoldDB" id="A0A6N9HJ91"/>
<evidence type="ECO:0000256" key="3">
    <source>
        <dbReference type="ARBA" id="ARBA00022643"/>
    </source>
</evidence>
<keyword evidence="2" id="KW-0285">Flavoprotein</keyword>
<dbReference type="InterPro" id="IPR001226">
    <property type="entry name" value="Flavodoxin_CS"/>
</dbReference>
<dbReference type="GO" id="GO:0010181">
    <property type="term" value="F:FMN binding"/>
    <property type="evidence" value="ECO:0007669"/>
    <property type="project" value="InterPro"/>
</dbReference>
<gene>
    <name evidence="6" type="ORF">GTP41_16130</name>
</gene>
<dbReference type="InterPro" id="IPR008254">
    <property type="entry name" value="Flavodoxin/NO_synth"/>
</dbReference>
<comment type="caution">
    <text evidence="6">The sequence shown here is derived from an EMBL/GenBank/DDBJ whole genome shotgun (WGS) entry which is preliminary data.</text>
</comment>
<dbReference type="GO" id="GO:0016020">
    <property type="term" value="C:membrane"/>
    <property type="evidence" value="ECO:0007669"/>
    <property type="project" value="TreeGrafter"/>
</dbReference>
<protein>
    <recommendedName>
        <fullName evidence="4">Flavoprotein WrbA</fullName>
    </recommendedName>
</protein>